<dbReference type="PROSITE" id="PS50109">
    <property type="entry name" value="HIS_KIN"/>
    <property type="match status" value="1"/>
</dbReference>
<evidence type="ECO:0000259" key="13">
    <source>
        <dbReference type="PROSITE" id="PS50885"/>
    </source>
</evidence>
<evidence type="ECO:0000256" key="2">
    <source>
        <dbReference type="ARBA" id="ARBA00004651"/>
    </source>
</evidence>
<comment type="subcellular location">
    <subcellularLocation>
        <location evidence="2">Cell membrane</location>
        <topology evidence="2">Multi-pass membrane protein</topology>
    </subcellularLocation>
</comment>
<keyword evidence="7" id="KW-0547">Nucleotide-binding</keyword>
<dbReference type="EC" id="2.7.13.3" evidence="3"/>
<dbReference type="InterPro" id="IPR003594">
    <property type="entry name" value="HATPase_dom"/>
</dbReference>
<dbReference type="InterPro" id="IPR003661">
    <property type="entry name" value="HisK_dim/P_dom"/>
</dbReference>
<reference evidence="14 15" key="1">
    <citation type="submission" date="2018-06" db="EMBL/GenBank/DDBJ databases">
        <title>Complete genome of Desulfovibrio marinus P48SEP.</title>
        <authorList>
            <person name="Crispim J.S."/>
            <person name="Vidigal P.M.P."/>
            <person name="Silva L.C.F."/>
            <person name="Araujo L.C."/>
            <person name="Laguardia C.N."/>
            <person name="Dias R.S."/>
            <person name="Sousa M.P."/>
            <person name="Paula S.O."/>
            <person name="Silva C."/>
        </authorList>
    </citation>
    <scope>NUCLEOTIDE SEQUENCE [LARGE SCALE GENOMIC DNA]</scope>
    <source>
        <strain evidence="14 15">P48SEP</strain>
    </source>
</reference>
<dbReference type="InterPro" id="IPR036890">
    <property type="entry name" value="HATPase_C_sf"/>
</dbReference>
<dbReference type="EMBL" id="QMIF01000013">
    <property type="protein sequence ID" value="TVM31859.1"/>
    <property type="molecule type" value="Genomic_DNA"/>
</dbReference>
<keyword evidence="11" id="KW-0472">Membrane</keyword>
<evidence type="ECO:0000256" key="5">
    <source>
        <dbReference type="ARBA" id="ARBA00022553"/>
    </source>
</evidence>
<evidence type="ECO:0000259" key="12">
    <source>
        <dbReference type="PROSITE" id="PS50109"/>
    </source>
</evidence>
<comment type="caution">
    <text evidence="14">The sequence shown here is derived from an EMBL/GenBank/DDBJ whole genome shotgun (WGS) entry which is preliminary data.</text>
</comment>
<dbReference type="SMART" id="SM00387">
    <property type="entry name" value="HATPase_c"/>
    <property type="match status" value="1"/>
</dbReference>
<gene>
    <name evidence="14" type="ORF">DQK91_16750</name>
</gene>
<dbReference type="Gene3D" id="1.10.287.130">
    <property type="match status" value="1"/>
</dbReference>
<feature type="domain" description="HAMP" evidence="13">
    <location>
        <begin position="190"/>
        <end position="238"/>
    </location>
</feature>
<evidence type="ECO:0000256" key="6">
    <source>
        <dbReference type="ARBA" id="ARBA00022679"/>
    </source>
</evidence>
<accession>A0A6P1ZF03</accession>
<evidence type="ECO:0000256" key="3">
    <source>
        <dbReference type="ARBA" id="ARBA00012438"/>
    </source>
</evidence>
<evidence type="ECO:0000256" key="1">
    <source>
        <dbReference type="ARBA" id="ARBA00000085"/>
    </source>
</evidence>
<feature type="transmembrane region" description="Helical" evidence="11">
    <location>
        <begin position="164"/>
        <end position="184"/>
    </location>
</feature>
<dbReference type="PROSITE" id="PS50885">
    <property type="entry name" value="HAMP"/>
    <property type="match status" value="1"/>
</dbReference>
<keyword evidence="11" id="KW-0812">Transmembrane</keyword>
<dbReference type="CDD" id="cd00082">
    <property type="entry name" value="HisKA"/>
    <property type="match status" value="1"/>
</dbReference>
<dbReference type="PANTHER" id="PTHR44936:SF10">
    <property type="entry name" value="SENSOR PROTEIN RSTB"/>
    <property type="match status" value="1"/>
</dbReference>
<dbReference type="GO" id="GO:0000155">
    <property type="term" value="F:phosphorelay sensor kinase activity"/>
    <property type="evidence" value="ECO:0007669"/>
    <property type="project" value="InterPro"/>
</dbReference>
<dbReference type="SUPFAM" id="SSF55874">
    <property type="entry name" value="ATPase domain of HSP90 chaperone/DNA topoisomerase II/histidine kinase"/>
    <property type="match status" value="1"/>
</dbReference>
<evidence type="ECO:0000256" key="11">
    <source>
        <dbReference type="SAM" id="Phobius"/>
    </source>
</evidence>
<feature type="compositionally biased region" description="Low complexity" evidence="10">
    <location>
        <begin position="462"/>
        <end position="475"/>
    </location>
</feature>
<dbReference type="InterPro" id="IPR004358">
    <property type="entry name" value="Sig_transdc_His_kin-like_C"/>
</dbReference>
<dbReference type="InterPro" id="IPR005467">
    <property type="entry name" value="His_kinase_dom"/>
</dbReference>
<dbReference type="Gene3D" id="3.30.565.10">
    <property type="entry name" value="Histidine kinase-like ATPase, C-terminal domain"/>
    <property type="match status" value="1"/>
</dbReference>
<evidence type="ECO:0000256" key="9">
    <source>
        <dbReference type="ARBA" id="ARBA00022840"/>
    </source>
</evidence>
<dbReference type="RefSeq" id="WP_144306546.1">
    <property type="nucleotide sequence ID" value="NZ_QMIF01000013.1"/>
</dbReference>
<dbReference type="InterPro" id="IPR003660">
    <property type="entry name" value="HAMP_dom"/>
</dbReference>
<proteinExistence type="predicted"/>
<dbReference type="InterPro" id="IPR036097">
    <property type="entry name" value="HisK_dim/P_sf"/>
</dbReference>
<dbReference type="InterPro" id="IPR050980">
    <property type="entry name" value="2C_sensor_his_kinase"/>
</dbReference>
<keyword evidence="5" id="KW-0597">Phosphoprotein</keyword>
<sequence>MQVWLLRALVFLLITLGASGISVMVYTHTVDRENMLQFRAMQRSEVLENVGRLLLEWRRSGAVEAIDAYIRDQQEHGRVYSLLDAESRVIAGVKPDQALRDLSKQSLQGGGYAFIDTENGFFKPPMRQPPMESFMFLGRDSRPYVLTLSMRPGLMPPPRVPKPLVFIIVGACVATVVLFLLLRISGTASRELRAAMRLLAQGDFGVRVDSSLERRNDPFSKLAKDFNTTVTSLAGKQAEQRFLITDLTHDMRSSLTRMALAMELARNTSPDRANQLLARIKADSEKLNAISEQLMEHVRLQWSYSRRIPLELGGMLRSLTEDLDAEAREQGKRVLFSARGECRVMGNESQLYSMVRNVAANGLRHTPARGEVRICLEHDAKAEAARITIQDQGPGLSPEMLREVFEPFKQAGENRGEAGLGLAIAKLVSERHGGAIELANRTGAGLQATITLPLLKTLEITPPESSSAEPRSEAAQTEGETVEPKLKASTSSVLTGV</sequence>
<dbReference type="Proteomes" id="UP000434052">
    <property type="component" value="Unassembled WGS sequence"/>
</dbReference>
<evidence type="ECO:0000256" key="7">
    <source>
        <dbReference type="ARBA" id="ARBA00022741"/>
    </source>
</evidence>
<evidence type="ECO:0000313" key="14">
    <source>
        <dbReference type="EMBL" id="TVM31859.1"/>
    </source>
</evidence>
<keyword evidence="11" id="KW-1133">Transmembrane helix</keyword>
<dbReference type="CDD" id="cd06225">
    <property type="entry name" value="HAMP"/>
    <property type="match status" value="1"/>
</dbReference>
<keyword evidence="9" id="KW-0067">ATP-binding</keyword>
<feature type="region of interest" description="Disordered" evidence="10">
    <location>
        <begin position="461"/>
        <end position="497"/>
    </location>
</feature>
<dbReference type="PANTHER" id="PTHR44936">
    <property type="entry name" value="SENSOR PROTEIN CREC"/>
    <property type="match status" value="1"/>
</dbReference>
<dbReference type="SUPFAM" id="SSF47384">
    <property type="entry name" value="Homodimeric domain of signal transducing histidine kinase"/>
    <property type="match status" value="1"/>
</dbReference>
<dbReference type="GO" id="GO:0005524">
    <property type="term" value="F:ATP binding"/>
    <property type="evidence" value="ECO:0007669"/>
    <property type="project" value="UniProtKB-KW"/>
</dbReference>
<keyword evidence="8" id="KW-0418">Kinase</keyword>
<dbReference type="AlphaFoldDB" id="A0A6P1ZF03"/>
<dbReference type="PRINTS" id="PR00344">
    <property type="entry name" value="BCTRLSENSOR"/>
</dbReference>
<comment type="catalytic activity">
    <reaction evidence="1">
        <text>ATP + protein L-histidine = ADP + protein N-phospho-L-histidine.</text>
        <dbReference type="EC" id="2.7.13.3"/>
    </reaction>
</comment>
<evidence type="ECO:0000256" key="10">
    <source>
        <dbReference type="SAM" id="MobiDB-lite"/>
    </source>
</evidence>
<keyword evidence="6" id="KW-0808">Transferase</keyword>
<dbReference type="OrthoDB" id="9781147at2"/>
<feature type="domain" description="Histidine kinase" evidence="12">
    <location>
        <begin position="246"/>
        <end position="456"/>
    </location>
</feature>
<dbReference type="GO" id="GO:0005886">
    <property type="term" value="C:plasma membrane"/>
    <property type="evidence" value="ECO:0007669"/>
    <property type="project" value="UniProtKB-SubCell"/>
</dbReference>
<evidence type="ECO:0000256" key="8">
    <source>
        <dbReference type="ARBA" id="ARBA00022777"/>
    </source>
</evidence>
<keyword evidence="4" id="KW-1003">Cell membrane</keyword>
<evidence type="ECO:0000256" key="4">
    <source>
        <dbReference type="ARBA" id="ARBA00022475"/>
    </source>
</evidence>
<protein>
    <recommendedName>
        <fullName evidence="3">histidine kinase</fullName>
        <ecNumber evidence="3">2.7.13.3</ecNumber>
    </recommendedName>
</protein>
<organism evidence="14 15">
    <name type="scientific">Oceanidesulfovibrio marinus</name>
    <dbReference type="NCBI Taxonomy" id="370038"/>
    <lineage>
        <taxon>Bacteria</taxon>
        <taxon>Pseudomonadati</taxon>
        <taxon>Thermodesulfobacteriota</taxon>
        <taxon>Desulfovibrionia</taxon>
        <taxon>Desulfovibrionales</taxon>
        <taxon>Desulfovibrionaceae</taxon>
        <taxon>Oceanidesulfovibrio</taxon>
    </lineage>
</organism>
<evidence type="ECO:0000313" key="15">
    <source>
        <dbReference type="Proteomes" id="UP000434052"/>
    </source>
</evidence>
<feature type="compositionally biased region" description="Polar residues" evidence="10">
    <location>
        <begin position="488"/>
        <end position="497"/>
    </location>
</feature>
<name>A0A6P1ZF03_9BACT</name>
<dbReference type="CDD" id="cd00075">
    <property type="entry name" value="HATPase"/>
    <property type="match status" value="1"/>
</dbReference>
<dbReference type="Pfam" id="PF02518">
    <property type="entry name" value="HATPase_c"/>
    <property type="match status" value="1"/>
</dbReference>